<dbReference type="NCBIfam" id="TIGR03062">
    <property type="entry name" value="pip_yhgE_Cterm"/>
    <property type="match status" value="1"/>
</dbReference>
<feature type="transmembrane region" description="Helical" evidence="5">
    <location>
        <begin position="734"/>
        <end position="752"/>
    </location>
</feature>
<dbReference type="PANTHER" id="PTHR43077:SF5">
    <property type="entry name" value="PHAGE INFECTION PROTEIN"/>
    <property type="match status" value="1"/>
</dbReference>
<feature type="transmembrane region" description="Helical" evidence="5">
    <location>
        <begin position="652"/>
        <end position="671"/>
    </location>
</feature>
<dbReference type="RefSeq" id="WP_018366469.1">
    <property type="nucleotide sequence ID" value="NZ_CP110509.1"/>
</dbReference>
<evidence type="ECO:0000256" key="1">
    <source>
        <dbReference type="ARBA" id="ARBA00004141"/>
    </source>
</evidence>
<evidence type="ECO:0000313" key="8">
    <source>
        <dbReference type="Proteomes" id="UP001238096"/>
    </source>
</evidence>
<dbReference type="PANTHER" id="PTHR43077">
    <property type="entry name" value="TRANSPORT PERMEASE YVFS-RELATED"/>
    <property type="match status" value="1"/>
</dbReference>
<evidence type="ECO:0000256" key="2">
    <source>
        <dbReference type="ARBA" id="ARBA00022692"/>
    </source>
</evidence>
<feature type="transmembrane region" description="Helical" evidence="5">
    <location>
        <begin position="619"/>
        <end position="640"/>
    </location>
</feature>
<dbReference type="InterPro" id="IPR013525">
    <property type="entry name" value="ABC2_TM"/>
</dbReference>
<keyword evidence="3 5" id="KW-1133">Transmembrane helix</keyword>
<evidence type="ECO:0000256" key="4">
    <source>
        <dbReference type="ARBA" id="ARBA00023136"/>
    </source>
</evidence>
<proteinExistence type="predicted"/>
<protein>
    <submittedName>
        <fullName evidence="7">YhgE/Pip domain-containing protein</fullName>
    </submittedName>
</protein>
<comment type="subcellular location">
    <subcellularLocation>
        <location evidence="1">Membrane</location>
        <topology evidence="1">Multi-pass membrane protein</topology>
    </subcellularLocation>
</comment>
<dbReference type="NCBIfam" id="TIGR03057">
    <property type="entry name" value="xxxLxxG_by_4"/>
    <property type="match status" value="4"/>
</dbReference>
<reference evidence="8" key="1">
    <citation type="submission" date="2022-10" db="EMBL/GenBank/DDBJ databases">
        <title>Streptococcus didelphis as causative of fatal infections in opossums (Didelphis albiventris).</title>
        <authorList>
            <person name="Breyer G.M."/>
            <person name="Da Silva M.E.R.J."/>
            <person name="Siqueira F.M."/>
        </authorList>
    </citation>
    <scope>NUCLEOTIDE SEQUENCE [LARGE SCALE GENOMIC DNA]</scope>
    <source>
        <strain evidence="8">LBVP101/21</strain>
    </source>
</reference>
<evidence type="ECO:0000256" key="5">
    <source>
        <dbReference type="SAM" id="Phobius"/>
    </source>
</evidence>
<keyword evidence="8" id="KW-1185">Reference proteome</keyword>
<dbReference type="Gene3D" id="1.10.287.950">
    <property type="entry name" value="Methyl-accepting chemotaxis protein"/>
    <property type="match status" value="1"/>
</dbReference>
<keyword evidence="4 5" id="KW-0472">Membrane</keyword>
<dbReference type="EMBL" id="CP110509">
    <property type="protein sequence ID" value="WMB27650.1"/>
    <property type="molecule type" value="Genomic_DNA"/>
</dbReference>
<keyword evidence="2 5" id="KW-0812">Transmembrane</keyword>
<evidence type="ECO:0000256" key="3">
    <source>
        <dbReference type="ARBA" id="ARBA00022989"/>
    </source>
</evidence>
<dbReference type="InterPro" id="IPR017501">
    <property type="entry name" value="Phage_infect_YhgE_C"/>
</dbReference>
<organism evidence="7 8">
    <name type="scientific">Streptococcus didelphis</name>
    <dbReference type="NCBI Taxonomy" id="102886"/>
    <lineage>
        <taxon>Bacteria</taxon>
        <taxon>Bacillati</taxon>
        <taxon>Bacillota</taxon>
        <taxon>Bacilli</taxon>
        <taxon>Lactobacillales</taxon>
        <taxon>Streptococcaceae</taxon>
        <taxon>Streptococcus</taxon>
    </lineage>
</organism>
<accession>A0ABY9LFE5</accession>
<feature type="domain" description="ABC-2 type transporter transmembrane" evidence="6">
    <location>
        <begin position="20"/>
        <end position="216"/>
    </location>
</feature>
<feature type="transmembrane region" description="Helical" evidence="5">
    <location>
        <begin position="678"/>
        <end position="697"/>
    </location>
</feature>
<gene>
    <name evidence="7" type="ORF">N1496_05870</name>
</gene>
<evidence type="ECO:0000259" key="6">
    <source>
        <dbReference type="Pfam" id="PF12698"/>
    </source>
</evidence>
<feature type="transmembrane region" description="Helical" evidence="5">
    <location>
        <begin position="579"/>
        <end position="599"/>
    </location>
</feature>
<name>A0ABY9LFE5_9STRE</name>
<sequence>MLEEFKALLKSPKLIITMIGVALVPALYNLSFLGSMWNPYGNAKDLPIAVVNKDKSAQLDNKKLTIGDDMVDTMSKNKALDYHFVSEKKANKGLDEGNYYMIITLPENLSQKATTLLEEKPEKLAITYQTSRGHSMVASKISETAIDKLRDKVSENITRTYTNAVFKSINKLQSGLQEASEGSNKLASGANQAKDGSQKLSDNLNTLSQSTQAFTQGANRLNSGLTTYTGGVTQLNTGLYQMSSQMPVYLNGVSQLAEGANKLNLGLTKLANGTTTSKEDAANIQTLIVGLPKLNAGINELNDKVQSISVPNVDGSKIVIALTSIASAAQGIIASESQTKANQVAALEATATYKSLSPEQQAELTSAITTTPSSSVENAKMILANVKEMQTTLASLALPKPGELSQIEQLKAGVNELTTKSNIALPGATTALTKLSMGLNTVNSALTNEVVPGSSQLSAGLAQLSTKNQSINSGISKLYSGSSQLDSKSGQLLDGSSQISSGAEKISSGAGKLTMGSNTLTGGLTELSTGLTTLQESLRAASSQLSLVSVKDSNAKAIANPVKLKAKDKDQVKNNGIAMTPYMVSVSLMVVALSTNVIFATSLSGRPVKNRWEWAKQKFVINGFISTLGSILLYVAIHFLGFEANYEMKTLGFIFLSGWTLMALVTALVGWDDRYGSFASLVMLLLQVGSAGGSYPIELSDKFFRTLHPYLPMTYVVSGLRQTISLKGQINPEITILTAFLLAFMIMALVIYRPKKTL</sequence>
<evidence type="ECO:0000313" key="7">
    <source>
        <dbReference type="EMBL" id="WMB27650.1"/>
    </source>
</evidence>
<dbReference type="NCBIfam" id="TIGR03061">
    <property type="entry name" value="pip_yhgE_Nterm"/>
    <property type="match status" value="1"/>
</dbReference>
<dbReference type="Gene3D" id="3.40.1710.10">
    <property type="entry name" value="abc type-2 transporter like domain"/>
    <property type="match status" value="1"/>
</dbReference>
<dbReference type="InterPro" id="IPR023908">
    <property type="entry name" value="xxxLxxG_rpt"/>
</dbReference>
<dbReference type="InterPro" id="IPR051328">
    <property type="entry name" value="T7SS_ABC-Transporter"/>
</dbReference>
<dbReference type="Proteomes" id="UP001238096">
    <property type="component" value="Chromosome"/>
</dbReference>
<dbReference type="InterPro" id="IPR017500">
    <property type="entry name" value="Phage_infect_YhgE_N"/>
</dbReference>
<dbReference type="Pfam" id="PF12698">
    <property type="entry name" value="ABC2_membrane_3"/>
    <property type="match status" value="1"/>
</dbReference>